<protein>
    <recommendedName>
        <fullName evidence="8">Agouti domain-containing protein</fullName>
    </recommendedName>
</protein>
<dbReference type="SMART" id="SM00792">
    <property type="entry name" value="Agouti"/>
    <property type="match status" value="1"/>
</dbReference>
<name>A0A5N5Q782_PANHP</name>
<dbReference type="Gene3D" id="4.10.760.10">
    <property type="entry name" value="Agouti domain"/>
    <property type="match status" value="1"/>
</dbReference>
<dbReference type="Proteomes" id="UP000327468">
    <property type="component" value="Chromosome 1"/>
</dbReference>
<keyword evidence="7" id="KW-0812">Transmembrane</keyword>
<comment type="caution">
    <text evidence="6">Lacks conserved residue(s) required for the propagation of feature annotation.</text>
</comment>
<evidence type="ECO:0000256" key="3">
    <source>
        <dbReference type="ARBA" id="ARBA00022729"/>
    </source>
</evidence>
<keyword evidence="10" id="KW-1185">Reference proteome</keyword>
<dbReference type="GO" id="GO:0005615">
    <property type="term" value="C:extracellular space"/>
    <property type="evidence" value="ECO:0007669"/>
    <property type="project" value="TreeGrafter"/>
</dbReference>
<proteinExistence type="predicted"/>
<dbReference type="GO" id="GO:0070996">
    <property type="term" value="F:type 1 melanocortin receptor binding"/>
    <property type="evidence" value="ECO:0007669"/>
    <property type="project" value="TreeGrafter"/>
</dbReference>
<evidence type="ECO:0000256" key="7">
    <source>
        <dbReference type="SAM" id="Phobius"/>
    </source>
</evidence>
<organism evidence="9 10">
    <name type="scientific">Pangasianodon hypophthalmus</name>
    <name type="common">Striped catfish</name>
    <name type="synonym">Helicophagus hypophthalmus</name>
    <dbReference type="NCBI Taxonomy" id="310915"/>
    <lineage>
        <taxon>Eukaryota</taxon>
        <taxon>Metazoa</taxon>
        <taxon>Chordata</taxon>
        <taxon>Craniata</taxon>
        <taxon>Vertebrata</taxon>
        <taxon>Euteleostomi</taxon>
        <taxon>Actinopterygii</taxon>
        <taxon>Neopterygii</taxon>
        <taxon>Teleostei</taxon>
        <taxon>Ostariophysi</taxon>
        <taxon>Siluriformes</taxon>
        <taxon>Pangasiidae</taxon>
        <taxon>Pangasianodon</taxon>
    </lineage>
</organism>
<evidence type="ECO:0000256" key="4">
    <source>
        <dbReference type="ARBA" id="ARBA00022854"/>
    </source>
</evidence>
<dbReference type="GO" id="GO:0008343">
    <property type="term" value="P:adult feeding behavior"/>
    <property type="evidence" value="ECO:0007669"/>
    <property type="project" value="TreeGrafter"/>
</dbReference>
<dbReference type="PANTHER" id="PTHR16551:SF5">
    <property type="entry name" value="AGOUTI-RELATED PEPTIDE 2"/>
    <property type="match status" value="1"/>
</dbReference>
<gene>
    <name evidence="9" type="ORF">PHYPO_G00009920</name>
</gene>
<keyword evidence="2" id="KW-0964">Secreted</keyword>
<evidence type="ECO:0000256" key="5">
    <source>
        <dbReference type="ARBA" id="ARBA00023157"/>
    </source>
</evidence>
<keyword evidence="5 6" id="KW-1015">Disulfide bond</keyword>
<keyword evidence="4" id="KW-0960">Knottin</keyword>
<feature type="disulfide bond" evidence="6">
    <location>
        <begin position="176"/>
        <end position="183"/>
    </location>
</feature>
<dbReference type="PANTHER" id="PTHR16551">
    <property type="entry name" value="AGOUTI RELATED"/>
    <property type="match status" value="1"/>
</dbReference>
<reference evidence="9 10" key="1">
    <citation type="submission" date="2019-06" db="EMBL/GenBank/DDBJ databases">
        <title>A chromosome-scale genome assembly of the striped catfish, Pangasianodon hypophthalmus.</title>
        <authorList>
            <person name="Wen M."/>
            <person name="Zahm M."/>
            <person name="Roques C."/>
            <person name="Cabau C."/>
            <person name="Klopp C."/>
            <person name="Donnadieu C."/>
            <person name="Jouanno E."/>
            <person name="Avarre J.-C."/>
            <person name="Campet M."/>
            <person name="Ha T.T.T."/>
            <person name="Dugue R."/>
            <person name="Lampietro C."/>
            <person name="Louis A."/>
            <person name="Herpin A."/>
            <person name="Echchiki A."/>
            <person name="Berthelot C."/>
            <person name="Parey E."/>
            <person name="Roest-Crollius H."/>
            <person name="Braasch I."/>
            <person name="Postlethwait J."/>
            <person name="Bobe J."/>
            <person name="Montfort J."/>
            <person name="Bouchez O."/>
            <person name="Begum T."/>
            <person name="Schartl M."/>
            <person name="Guiguen Y."/>
        </authorList>
    </citation>
    <scope>NUCLEOTIDE SEQUENCE [LARGE SCALE GENOMIC DNA]</scope>
    <source>
        <strain evidence="9 10">Indonesia</strain>
        <tissue evidence="9">Blood</tissue>
    </source>
</reference>
<comment type="caution">
    <text evidence="9">The sequence shown here is derived from an EMBL/GenBank/DDBJ whole genome shotgun (WGS) entry which is preliminary data.</text>
</comment>
<evidence type="ECO:0000256" key="6">
    <source>
        <dbReference type="PROSITE-ProRule" id="PRU00494"/>
    </source>
</evidence>
<feature type="domain" description="Agouti" evidence="8">
    <location>
        <begin position="152"/>
        <end position="192"/>
    </location>
</feature>
<dbReference type="InterPro" id="IPR007733">
    <property type="entry name" value="Agouti"/>
</dbReference>
<evidence type="ECO:0000256" key="1">
    <source>
        <dbReference type="ARBA" id="ARBA00004613"/>
    </source>
</evidence>
<dbReference type="GO" id="GO:2000253">
    <property type="term" value="P:positive regulation of feeding behavior"/>
    <property type="evidence" value="ECO:0007669"/>
    <property type="project" value="TreeGrafter"/>
</dbReference>
<keyword evidence="7" id="KW-1133">Transmembrane helix</keyword>
<dbReference type="PROSITE" id="PS51150">
    <property type="entry name" value="AGOUTI_2"/>
    <property type="match status" value="1"/>
</dbReference>
<feature type="disulfide bond" evidence="6">
    <location>
        <begin position="171"/>
        <end position="192"/>
    </location>
</feature>
<dbReference type="AlphaFoldDB" id="A0A5N5Q782"/>
<dbReference type="InterPro" id="IPR027300">
    <property type="entry name" value="Agouti_dom"/>
</dbReference>
<accession>A0A5N5Q782</accession>
<dbReference type="GO" id="GO:0005184">
    <property type="term" value="F:neuropeptide hormone activity"/>
    <property type="evidence" value="ECO:0007669"/>
    <property type="project" value="TreeGrafter"/>
</dbReference>
<sequence>MYTRSCVSRDLLYSWPDASDHFSQQWDDCEACIKSVKGDAHGAGPLRALSHTSRRSTTLLTLILIFTVAVIGSGGFTALGAEMKLVVLCVVFVRLMAEEQHRASPTHHILHQTDLWNAEKPQTLFARRGLAEYQRSQAMKPLDDPVLKAPRCSRLKENCAPDTHSRCCDPCASCHCRFFNTICRCWRLGRPCQRKT</sequence>
<evidence type="ECO:0000313" key="10">
    <source>
        <dbReference type="Proteomes" id="UP000327468"/>
    </source>
</evidence>
<evidence type="ECO:0000259" key="8">
    <source>
        <dbReference type="PROSITE" id="PS51150"/>
    </source>
</evidence>
<dbReference type="InterPro" id="IPR036836">
    <property type="entry name" value="Agouti_dom_sf"/>
</dbReference>
<dbReference type="SUPFAM" id="SSF57055">
    <property type="entry name" value="Agouti-related protein"/>
    <property type="match status" value="1"/>
</dbReference>
<dbReference type="GO" id="GO:0007218">
    <property type="term" value="P:neuropeptide signaling pathway"/>
    <property type="evidence" value="ECO:0007669"/>
    <property type="project" value="TreeGrafter"/>
</dbReference>
<evidence type="ECO:0000313" key="9">
    <source>
        <dbReference type="EMBL" id="KAB5587177.1"/>
    </source>
</evidence>
<dbReference type="EMBL" id="VFJC01000002">
    <property type="protein sequence ID" value="KAB5587177.1"/>
    <property type="molecule type" value="Genomic_DNA"/>
</dbReference>
<keyword evidence="7" id="KW-0472">Membrane</keyword>
<dbReference type="Pfam" id="PF05039">
    <property type="entry name" value="Agouti"/>
    <property type="match status" value="1"/>
</dbReference>
<feature type="disulfide bond" evidence="6">
    <location>
        <begin position="167"/>
        <end position="185"/>
    </location>
</feature>
<comment type="subcellular location">
    <subcellularLocation>
        <location evidence="1">Secreted</location>
    </subcellularLocation>
</comment>
<evidence type="ECO:0000256" key="2">
    <source>
        <dbReference type="ARBA" id="ARBA00022525"/>
    </source>
</evidence>
<keyword evidence="3" id="KW-0732">Signal</keyword>
<feature type="transmembrane region" description="Helical" evidence="7">
    <location>
        <begin position="59"/>
        <end position="81"/>
    </location>
</feature>
<dbReference type="GO" id="GO:0009755">
    <property type="term" value="P:hormone-mediated signaling pathway"/>
    <property type="evidence" value="ECO:0007669"/>
    <property type="project" value="InterPro"/>
</dbReference>